<accession>A0A9Q9B4Q5</accession>
<dbReference type="Proteomes" id="UP001056384">
    <property type="component" value="Chromosome 9"/>
</dbReference>
<proteinExistence type="predicted"/>
<organism evidence="2 3">
    <name type="scientific">Septoria linicola</name>
    <dbReference type="NCBI Taxonomy" id="215465"/>
    <lineage>
        <taxon>Eukaryota</taxon>
        <taxon>Fungi</taxon>
        <taxon>Dikarya</taxon>
        <taxon>Ascomycota</taxon>
        <taxon>Pezizomycotina</taxon>
        <taxon>Dothideomycetes</taxon>
        <taxon>Dothideomycetidae</taxon>
        <taxon>Mycosphaerellales</taxon>
        <taxon>Mycosphaerellaceae</taxon>
        <taxon>Septoria</taxon>
    </lineage>
</organism>
<feature type="chain" id="PRO_5040414679" evidence="1">
    <location>
        <begin position="18"/>
        <end position="162"/>
    </location>
</feature>
<evidence type="ECO:0000256" key="1">
    <source>
        <dbReference type="SAM" id="SignalP"/>
    </source>
</evidence>
<gene>
    <name evidence="2" type="ORF">Slin15195_G104600</name>
</gene>
<dbReference type="AlphaFoldDB" id="A0A9Q9B4Q5"/>
<feature type="signal peptide" evidence="1">
    <location>
        <begin position="1"/>
        <end position="17"/>
    </location>
</feature>
<reference evidence="2" key="1">
    <citation type="submission" date="2022-06" db="EMBL/GenBank/DDBJ databases">
        <title>Complete genome sequences of two strains of the flax pathogen Septoria linicola.</title>
        <authorList>
            <person name="Lapalu N."/>
            <person name="Simon A."/>
            <person name="Demenou B."/>
            <person name="Paumier D."/>
            <person name="Guillot M.-P."/>
            <person name="Gout L."/>
            <person name="Valade R."/>
        </authorList>
    </citation>
    <scope>NUCLEOTIDE SEQUENCE</scope>
    <source>
        <strain evidence="2">SE15195</strain>
    </source>
</reference>
<evidence type="ECO:0000313" key="2">
    <source>
        <dbReference type="EMBL" id="USW57141.1"/>
    </source>
</evidence>
<evidence type="ECO:0000313" key="3">
    <source>
        <dbReference type="Proteomes" id="UP001056384"/>
    </source>
</evidence>
<keyword evidence="3" id="KW-1185">Reference proteome</keyword>
<dbReference type="EMBL" id="CP099426">
    <property type="protein sequence ID" value="USW57141.1"/>
    <property type="molecule type" value="Genomic_DNA"/>
</dbReference>
<sequence>MHFPTIIAASCATLAAATAPASYNNNNNNNNNNNKDQNQLPGNFAVSNFVFGCTAGCNYSFDLAVEGSAENHPAVTKSVKCSGDLEATDYVQCGHVSKTQRLYAYIEKDTNKLKLEYEVSRPKASAVYRYTGEKTVYAATSDQADKQKKNFKVKETAATGVA</sequence>
<dbReference type="OrthoDB" id="3642254at2759"/>
<name>A0A9Q9B4Q5_9PEZI</name>
<keyword evidence="1" id="KW-0732">Signal</keyword>
<protein>
    <submittedName>
        <fullName evidence="2">Uncharacterized protein</fullName>
    </submittedName>
</protein>